<dbReference type="PANTHER" id="PTHR30288:SF0">
    <property type="entry name" value="FLAGELLAR HOOK-ASSOCIATED PROTEIN 2"/>
    <property type="match status" value="1"/>
</dbReference>
<dbReference type="GO" id="GO:0005576">
    <property type="term" value="C:extracellular region"/>
    <property type="evidence" value="ECO:0007669"/>
    <property type="project" value="UniProtKB-SubCell"/>
</dbReference>
<accession>A0A1Y6EPC3</accession>
<feature type="compositionally biased region" description="Polar residues" evidence="6">
    <location>
        <begin position="69"/>
        <end position="87"/>
    </location>
</feature>
<dbReference type="PANTHER" id="PTHR30288">
    <property type="entry name" value="FLAGELLAR CAP/ASSEMBLY PROTEIN FLID"/>
    <property type="match status" value="1"/>
</dbReference>
<proteinExistence type="inferred from homology"/>
<evidence type="ECO:0000259" key="7">
    <source>
        <dbReference type="Pfam" id="PF02465"/>
    </source>
</evidence>
<keyword evidence="5" id="KW-0964">Secreted</keyword>
<evidence type="ECO:0000256" key="4">
    <source>
        <dbReference type="ARBA" id="ARBA00023143"/>
    </source>
</evidence>
<feature type="domain" description="Flagellar hook-associated protein 2 C-terminal" evidence="8">
    <location>
        <begin position="230"/>
        <end position="461"/>
    </location>
</feature>
<keyword evidence="3" id="KW-0175">Coiled coil</keyword>
<dbReference type="InterPro" id="IPR003481">
    <property type="entry name" value="FliD_N"/>
</dbReference>
<evidence type="ECO:0000259" key="8">
    <source>
        <dbReference type="Pfam" id="PF07195"/>
    </source>
</evidence>
<dbReference type="Pfam" id="PF07195">
    <property type="entry name" value="FliD_C"/>
    <property type="match status" value="1"/>
</dbReference>
<dbReference type="GO" id="GO:0071973">
    <property type="term" value="P:bacterial-type flagellum-dependent cell motility"/>
    <property type="evidence" value="ECO:0007669"/>
    <property type="project" value="TreeGrafter"/>
</dbReference>
<gene>
    <name evidence="9" type="ORF">SAMN06297229_0695</name>
</gene>
<dbReference type="RefSeq" id="WP_086433858.1">
    <property type="nucleotide sequence ID" value="NZ_FXWH01000001.1"/>
</dbReference>
<keyword evidence="9" id="KW-0969">Cilium</keyword>
<keyword evidence="9" id="KW-0966">Cell projection</keyword>
<comment type="function">
    <text evidence="5">Required for morphogenesis and for the elongation of the flagellar filament by facilitating polymerization of the flagellin monomers at the tip of growing filament. Forms a capping structure, which prevents flagellin subunits (transported through the central channel of the flagellum) from leaking out without polymerization at the distal end.</text>
</comment>
<dbReference type="GO" id="GO:0009421">
    <property type="term" value="C:bacterial-type flagellum filament cap"/>
    <property type="evidence" value="ECO:0007669"/>
    <property type="project" value="InterPro"/>
</dbReference>
<feature type="region of interest" description="Disordered" evidence="6">
    <location>
        <begin position="68"/>
        <end position="90"/>
    </location>
</feature>
<evidence type="ECO:0000256" key="3">
    <source>
        <dbReference type="ARBA" id="ARBA00023054"/>
    </source>
</evidence>
<keyword evidence="9" id="KW-0282">Flagellum</keyword>
<comment type="similarity">
    <text evidence="1 5">Belongs to the FliD family.</text>
</comment>
<comment type="subcellular location">
    <subcellularLocation>
        <location evidence="5">Secreted</location>
    </subcellularLocation>
    <subcellularLocation>
        <location evidence="5">Bacterial flagellum</location>
    </subcellularLocation>
</comment>
<dbReference type="InterPro" id="IPR010809">
    <property type="entry name" value="FliD_C"/>
</dbReference>
<dbReference type="Pfam" id="PF02465">
    <property type="entry name" value="FliD_N"/>
    <property type="match status" value="1"/>
</dbReference>
<evidence type="ECO:0000256" key="2">
    <source>
        <dbReference type="ARBA" id="ARBA00011255"/>
    </source>
</evidence>
<reference evidence="10" key="1">
    <citation type="submission" date="2017-04" db="EMBL/GenBank/DDBJ databases">
        <authorList>
            <person name="Varghese N."/>
            <person name="Submissions S."/>
        </authorList>
    </citation>
    <scope>NUCLEOTIDE SEQUENCE [LARGE SCALE GENOMIC DNA]</scope>
</reference>
<dbReference type="InterPro" id="IPR010810">
    <property type="entry name" value="Flagellin_hook_IN_motif"/>
</dbReference>
<dbReference type="Pfam" id="PF07196">
    <property type="entry name" value="Flagellin_IN"/>
    <property type="match status" value="1"/>
</dbReference>
<evidence type="ECO:0000256" key="1">
    <source>
        <dbReference type="ARBA" id="ARBA00009764"/>
    </source>
</evidence>
<protein>
    <recommendedName>
        <fullName evidence="5">Flagellar hook-associated protein 2</fullName>
        <shortName evidence="5">HAP2</shortName>
    </recommendedName>
    <alternativeName>
        <fullName evidence="5">Flagellar cap protein</fullName>
    </alternativeName>
</protein>
<dbReference type="Proteomes" id="UP000194450">
    <property type="component" value="Unassembled WGS sequence"/>
</dbReference>
<dbReference type="GO" id="GO:0007155">
    <property type="term" value="P:cell adhesion"/>
    <property type="evidence" value="ECO:0007669"/>
    <property type="project" value="InterPro"/>
</dbReference>
<name>A0A1Y6EPC3_9GAMM</name>
<dbReference type="EMBL" id="FXWH01000001">
    <property type="protein sequence ID" value="SMQ62352.1"/>
    <property type="molecule type" value="Genomic_DNA"/>
</dbReference>
<feature type="domain" description="Flagellar hook-associated protein 2 N-terminal" evidence="7">
    <location>
        <begin position="10"/>
        <end position="110"/>
    </location>
</feature>
<dbReference type="GO" id="GO:0009424">
    <property type="term" value="C:bacterial-type flagellum hook"/>
    <property type="evidence" value="ECO:0007669"/>
    <property type="project" value="UniProtKB-UniRule"/>
</dbReference>
<evidence type="ECO:0000313" key="9">
    <source>
        <dbReference type="EMBL" id="SMQ62352.1"/>
    </source>
</evidence>
<keyword evidence="4 5" id="KW-0975">Bacterial flagellum</keyword>
<evidence type="ECO:0000256" key="5">
    <source>
        <dbReference type="RuleBase" id="RU362066"/>
    </source>
</evidence>
<organism evidence="9 10">
    <name type="scientific">Pseudidiomarina planktonica</name>
    <dbReference type="NCBI Taxonomy" id="1323738"/>
    <lineage>
        <taxon>Bacteria</taxon>
        <taxon>Pseudomonadati</taxon>
        <taxon>Pseudomonadota</taxon>
        <taxon>Gammaproteobacteria</taxon>
        <taxon>Alteromonadales</taxon>
        <taxon>Idiomarinaceae</taxon>
        <taxon>Pseudidiomarina</taxon>
    </lineage>
</organism>
<dbReference type="InterPro" id="IPR040026">
    <property type="entry name" value="FliD"/>
</dbReference>
<sequence>MAISALGVGSGLALDDLVKQLVQIERQPKEASLKRRETEAQVSLSAFSKLKSTLSTFRTSITDLKDSRTLQSRSAEITGQDSDNPFLSATASSSAPKASYQISVEQLAQGSKAKSEAFTGSDQVVSTTAGNLTFATADGESSFSVAVGANATLADIANAVNKNADNFGVSASIINTGGATPETRLVFSSSETGAAKELSVTNDNAELDSVSTVANGGGAGGMTIAAQDSARDAIMDIDGIRTYSATNTFENAIEGVTLDAEKAAPGETVTLNVDTDVAGVREKIEGFVSNYNKVVDEINRVTRTSAEEQGRGALVGDSLVRGLQSSLTNIVGGAVDSGEGAMKTLYALGVTFNDDGKLEISSEAGAGGTGEERLTKALETNFDQVANLFSADDGIATKLDSLVAQYAQTGGLISGKEQVFKSRQENLTTEREQFDRYMESYEETLRARYTALDGVLAELNSTSSYLSSQLASLPGFGTN</sequence>
<evidence type="ECO:0000256" key="6">
    <source>
        <dbReference type="SAM" id="MobiDB-lite"/>
    </source>
</evidence>
<comment type="subunit">
    <text evidence="2 5">Homopentamer.</text>
</comment>
<keyword evidence="10" id="KW-1185">Reference proteome</keyword>
<dbReference type="OrthoDB" id="9810816at2"/>
<evidence type="ECO:0000313" key="10">
    <source>
        <dbReference type="Proteomes" id="UP000194450"/>
    </source>
</evidence>
<dbReference type="AlphaFoldDB" id="A0A1Y6EPC3"/>